<organism evidence="5">
    <name type="scientific">Bicosoecida sp. CB-2014</name>
    <dbReference type="NCBI Taxonomy" id="1486930"/>
    <lineage>
        <taxon>Eukaryota</taxon>
        <taxon>Sar</taxon>
        <taxon>Stramenopiles</taxon>
        <taxon>Bigyra</taxon>
        <taxon>Opalozoa</taxon>
        <taxon>Bicosoecida</taxon>
    </lineage>
</organism>
<feature type="transmembrane region" description="Helical" evidence="3">
    <location>
        <begin position="1398"/>
        <end position="1419"/>
    </location>
</feature>
<proteinExistence type="predicted"/>
<dbReference type="CDD" id="cd00603">
    <property type="entry name" value="IPT_PCSR"/>
    <property type="match status" value="3"/>
</dbReference>
<feature type="transmembrane region" description="Helical" evidence="3">
    <location>
        <begin position="1065"/>
        <end position="1088"/>
    </location>
</feature>
<dbReference type="InterPro" id="IPR052387">
    <property type="entry name" value="Fibrocystin"/>
</dbReference>
<feature type="region of interest" description="Disordered" evidence="2">
    <location>
        <begin position="1479"/>
        <end position="1565"/>
    </location>
</feature>
<name>A0A7S1GCG6_9STRA</name>
<dbReference type="InterPro" id="IPR002909">
    <property type="entry name" value="IPT_dom"/>
</dbReference>
<evidence type="ECO:0000256" key="1">
    <source>
        <dbReference type="ARBA" id="ARBA00022729"/>
    </source>
</evidence>
<protein>
    <recommendedName>
        <fullName evidence="4">IPT/TIG domain-containing protein</fullName>
    </recommendedName>
</protein>
<evidence type="ECO:0000259" key="4">
    <source>
        <dbReference type="SMART" id="SM00429"/>
    </source>
</evidence>
<accession>A0A7S1GCG6</accession>
<feature type="compositionally biased region" description="Low complexity" evidence="2">
    <location>
        <begin position="1536"/>
        <end position="1546"/>
    </location>
</feature>
<evidence type="ECO:0000256" key="2">
    <source>
        <dbReference type="SAM" id="MobiDB-lite"/>
    </source>
</evidence>
<dbReference type="PANTHER" id="PTHR46769:SF2">
    <property type="entry name" value="FIBROCYSTIN-L ISOFORM 2 PRECURSOR-RELATED"/>
    <property type="match status" value="1"/>
</dbReference>
<sequence length="1565" mass="162331">MSLPLAYASAVVTLVHTHVPGHTDAFATTGGDGVTIVGRGFGPVAENAVDWVTYTSVRTAVGDALAKIVYGAVDCAVVVDDVEIACVAAPGIGSLLAWTVSIANQTSASTVTSYAPPEITSVALVDGGRVLDTSGGQFVELVGSNLGPAGAAALLDAVTYQAQSSRAAYTASECEVVEAHVRVRCRTAPGTGAGLVFRLSVGAQPSNEFGGNDTTSLSYAPPVITAVSAASLPTAGATPVVFGGKHFGASLSDVDVLYVVGNMPSHVDTFPSDADAERVGGLDFSDDDEVTFLSPEEEGYALWFVLSAAGQSAPPVRIAIDPPAIGDDGFQIDNPDTAIDNGATLEAHLRVRGTSFGFGRDVRVDVALLDGSSVNCPVLTDEATGEPMASHAYVVCLITVRAGSLTVTVGGRASAAVNFDFDLVLARPQLDSVAPVNGGTVGGTLVRIAGQNFLDPTVLVQQYSSAAGAPLRPAVACRVVSSTSSQVTVAMPPGAGSFWRFSVTSRNVRSFPSGAYFTYNAPVLTEVQPAAGRTVAGEPLVLRGRDFGPPEFEGVVTIDGQPCVVTFWNHSRVNCDAPAGLAAAQTVVVVAFGQPSWPTTAAGGRGAGAFGRLAPRVDAMTPRVGDSAGGMELVIEGRYFGEPGATVTVGGNVCVVREATDTSVTCTVPQGKGVGAAVVVDTGAQRTGGTLVSGAPLTFSYNPPAVTVVDVRASAAPASGGFPVLVRGLSLTTTPQVTIGNLSCEVNAQSSLAVDHRALECVAPPRAGGGVVRLVVTAGGQASDEVPFAYDAPVLRDVVPNTLDAEATTVVRIRGGNFGVILPDAGAFRVVLRDNVTCSDVAWISDAEIRCTITGPVASGAGDLSVFYWGVRATRPDRSDLSLVFECPRGTWGVAGQVCQPCPPGAECAGGASMPAALAGYYKLADNAFVSCLPASACPGGAGPACAPEYTGEACGRCQTSPRHYRLDQECLPCPNLAWLMLVGFFFVLVLLGAGGMYLNKRKVNLAAITIGIDFVQVLSVFSGYDFAWPVEIRSVFTTMSAANLNLELVAPECSVNWTFEQKWMVVQSVPLMCVTVVVLGLTARWVGKLAHGVVRGRRSVDMTGGVMGAAGPDETVDSAIGLVFTGLYYCYFVVVKYAMAVFDCSDNDEGKNALESDPSILCDEPGGVHERLVPLAALSLLVYGAGIPLLIAANLWVHRVAITADQALRAKGEGDSFLTNPNYAVRLRYRKLYEDFRAGVAGWRLVLIARKLLFAITTIMFNSAPLLQACISISVLFAAYVAHTHFKPFLPRATVSSSFLDVGRNVTVDVVPSASKRLAPRAGRPSRTGPGGPPGRRAPRQSVVAASLQAARKSAVFVFDYNQLESSFLSCAMTVLLCGTMFSSAEFSPGSVPHVLLTIVVAGVVGVSLLAFAGILGFEIWRAVKFAAVLAKARVYELERLQSLRRALSRGMSRLNITSPKARRRANTDDFRRASLAFKASPGEAGGGSRGGGGGGDGGGGGVDGGRIPRSSRPSGRRSGSRGSRGSAARPLPQVTEVEMVETTTNPLRAVAEARIGSDSTDSD</sequence>
<feature type="transmembrane region" description="Helical" evidence="3">
    <location>
        <begin position="977"/>
        <end position="999"/>
    </location>
</feature>
<feature type="compositionally biased region" description="Gly residues" evidence="2">
    <location>
        <begin position="1485"/>
        <end position="1506"/>
    </location>
</feature>
<dbReference type="SMART" id="SM00429">
    <property type="entry name" value="IPT"/>
    <property type="match status" value="4"/>
</dbReference>
<keyword evidence="3" id="KW-0812">Transmembrane</keyword>
<dbReference type="Gene3D" id="2.60.40.10">
    <property type="entry name" value="Immunoglobulins"/>
    <property type="match status" value="4"/>
</dbReference>
<feature type="transmembrane region" description="Helical" evidence="3">
    <location>
        <begin position="1253"/>
        <end position="1283"/>
    </location>
</feature>
<reference evidence="5" key="1">
    <citation type="submission" date="2021-01" db="EMBL/GenBank/DDBJ databases">
        <authorList>
            <person name="Corre E."/>
            <person name="Pelletier E."/>
            <person name="Niang G."/>
            <person name="Scheremetjew M."/>
            <person name="Finn R."/>
            <person name="Kale V."/>
            <person name="Holt S."/>
            <person name="Cochrane G."/>
            <person name="Meng A."/>
            <person name="Brown T."/>
            <person name="Cohen L."/>
        </authorList>
    </citation>
    <scope>NUCLEOTIDE SEQUENCE</scope>
    <source>
        <strain evidence="5">Ms1</strain>
    </source>
</reference>
<feature type="domain" description="IPT/TIG" evidence="4">
    <location>
        <begin position="521"/>
        <end position="599"/>
    </location>
</feature>
<keyword evidence="3" id="KW-0472">Membrane</keyword>
<dbReference type="CDD" id="cd00102">
    <property type="entry name" value="IPT"/>
    <property type="match status" value="1"/>
</dbReference>
<dbReference type="InterPro" id="IPR013783">
    <property type="entry name" value="Ig-like_fold"/>
</dbReference>
<feature type="domain" description="IPT/TIG" evidence="4">
    <location>
        <begin position="614"/>
        <end position="702"/>
    </location>
</feature>
<gene>
    <name evidence="5" type="ORF">BSP0115_LOCUS14287</name>
</gene>
<dbReference type="SUPFAM" id="SSF81296">
    <property type="entry name" value="E set domains"/>
    <property type="match status" value="5"/>
</dbReference>
<dbReference type="EMBL" id="HBFS01021343">
    <property type="protein sequence ID" value="CAD8921025.1"/>
    <property type="molecule type" value="Transcribed_RNA"/>
</dbReference>
<dbReference type="InterPro" id="IPR014756">
    <property type="entry name" value="Ig_E-set"/>
</dbReference>
<feature type="region of interest" description="Disordered" evidence="2">
    <location>
        <begin position="1318"/>
        <end position="1340"/>
    </location>
</feature>
<feature type="transmembrane region" description="Helical" evidence="3">
    <location>
        <begin position="1176"/>
        <end position="1198"/>
    </location>
</feature>
<dbReference type="Pfam" id="PF01833">
    <property type="entry name" value="TIG"/>
    <property type="match status" value="4"/>
</dbReference>
<dbReference type="PANTHER" id="PTHR46769">
    <property type="entry name" value="POLYCYSTIC KIDNEY AND HEPATIC DISEASE 1 (AUTOSOMAL RECESSIVE)-LIKE 1"/>
    <property type="match status" value="1"/>
</dbReference>
<evidence type="ECO:0000313" key="5">
    <source>
        <dbReference type="EMBL" id="CAD8921025.1"/>
    </source>
</evidence>
<feature type="domain" description="IPT/TIG" evidence="4">
    <location>
        <begin position="703"/>
        <end position="791"/>
    </location>
</feature>
<keyword evidence="3" id="KW-1133">Transmembrane helix</keyword>
<feature type="transmembrane region" description="Helical" evidence="3">
    <location>
        <begin position="1006"/>
        <end position="1025"/>
    </location>
</feature>
<keyword evidence="1" id="KW-0732">Signal</keyword>
<evidence type="ECO:0000256" key="3">
    <source>
        <dbReference type="SAM" id="Phobius"/>
    </source>
</evidence>
<feature type="domain" description="IPT/TIG" evidence="4">
    <location>
        <begin position="427"/>
        <end position="520"/>
    </location>
</feature>